<feature type="non-terminal residue" evidence="1">
    <location>
        <position position="1"/>
    </location>
</feature>
<proteinExistence type="predicted"/>
<sequence length="30" mass="3365">LKVIVGNILDIRYLPTQETTTVSSVEMEQS</sequence>
<evidence type="ECO:0000313" key="1">
    <source>
        <dbReference type="EMBL" id="SBS56856.1"/>
    </source>
</evidence>
<dbReference type="EMBL" id="HAEJ01016399">
    <property type="protein sequence ID" value="SBS56856.1"/>
    <property type="molecule type" value="Transcribed_RNA"/>
</dbReference>
<reference evidence="1" key="1">
    <citation type="submission" date="2016-05" db="EMBL/GenBank/DDBJ databases">
        <authorList>
            <person name="Lavstsen T."/>
            <person name="Jespersen J.S."/>
        </authorList>
    </citation>
    <scope>NUCLEOTIDE SEQUENCE</scope>
    <source>
        <tissue evidence="1">Brain</tissue>
    </source>
</reference>
<dbReference type="AlphaFoldDB" id="A0A1A8VAJ1"/>
<reference evidence="1" key="2">
    <citation type="submission" date="2016-06" db="EMBL/GenBank/DDBJ databases">
        <title>The genome of a short-lived fish provides insights into sex chromosome evolution and the genetic control of aging.</title>
        <authorList>
            <person name="Reichwald K."/>
            <person name="Felder M."/>
            <person name="Petzold A."/>
            <person name="Koch P."/>
            <person name="Groth M."/>
            <person name="Platzer M."/>
        </authorList>
    </citation>
    <scope>NUCLEOTIDE SEQUENCE</scope>
    <source>
        <tissue evidence="1">Brain</tissue>
    </source>
</reference>
<accession>A0A1A8VAJ1</accession>
<name>A0A1A8VAJ1_NOTFU</name>
<organism evidence="1">
    <name type="scientific">Nothobranchius furzeri</name>
    <name type="common">Turquoise killifish</name>
    <dbReference type="NCBI Taxonomy" id="105023"/>
    <lineage>
        <taxon>Eukaryota</taxon>
        <taxon>Metazoa</taxon>
        <taxon>Chordata</taxon>
        <taxon>Craniata</taxon>
        <taxon>Vertebrata</taxon>
        <taxon>Euteleostomi</taxon>
        <taxon>Actinopterygii</taxon>
        <taxon>Neopterygii</taxon>
        <taxon>Teleostei</taxon>
        <taxon>Neoteleostei</taxon>
        <taxon>Acanthomorphata</taxon>
        <taxon>Ovalentaria</taxon>
        <taxon>Atherinomorphae</taxon>
        <taxon>Cyprinodontiformes</taxon>
        <taxon>Nothobranchiidae</taxon>
        <taxon>Nothobranchius</taxon>
    </lineage>
</organism>
<gene>
    <name evidence="1" type="primary">SI:CH211-126I22.5</name>
</gene>
<protein>
    <submittedName>
        <fullName evidence="1">Si:ch211-126i22.5</fullName>
    </submittedName>
</protein>